<evidence type="ECO:0000256" key="7">
    <source>
        <dbReference type="ARBA" id="ARBA00022946"/>
    </source>
</evidence>
<dbReference type="SUPFAM" id="SSF53335">
    <property type="entry name" value="S-adenosyl-L-methionine-dependent methyltransferases"/>
    <property type="match status" value="1"/>
</dbReference>
<keyword evidence="8" id="KW-0496">Mitochondrion</keyword>
<evidence type="ECO:0000256" key="6">
    <source>
        <dbReference type="ARBA" id="ARBA00022884"/>
    </source>
</evidence>
<evidence type="ECO:0000256" key="10">
    <source>
        <dbReference type="ARBA" id="ARBA00049302"/>
    </source>
</evidence>
<proteinExistence type="inferred from homology"/>
<comment type="caution">
    <text evidence="11">Lacks conserved residue(s) required for the propagation of feature annotation.</text>
</comment>
<gene>
    <name evidence="13" type="ORF">JYU34_001892</name>
</gene>
<evidence type="ECO:0000256" key="9">
    <source>
        <dbReference type="ARBA" id="ARBA00042050"/>
    </source>
</evidence>
<keyword evidence="14" id="KW-1185">Reference proteome</keyword>
<dbReference type="InterPro" id="IPR001678">
    <property type="entry name" value="MeTrfase_RsmB-F_NOP2_dom"/>
</dbReference>
<comment type="subcellular location">
    <subcellularLocation>
        <location evidence="1">Mitochondrion</location>
    </subcellularLocation>
</comment>
<comment type="catalytic activity">
    <reaction evidence="10">
        <text>a cytidine in rRNA + S-adenosyl-L-methionine = a 5-methylcytidine in rRNA + S-adenosyl-L-homocysteine + H(+)</text>
        <dbReference type="Rhea" id="RHEA:61484"/>
        <dbReference type="Rhea" id="RHEA-COMP:15836"/>
        <dbReference type="Rhea" id="RHEA-COMP:15837"/>
        <dbReference type="ChEBI" id="CHEBI:15378"/>
        <dbReference type="ChEBI" id="CHEBI:57856"/>
        <dbReference type="ChEBI" id="CHEBI:59789"/>
        <dbReference type="ChEBI" id="CHEBI:74483"/>
        <dbReference type="ChEBI" id="CHEBI:82748"/>
    </reaction>
</comment>
<evidence type="ECO:0000313" key="14">
    <source>
        <dbReference type="Proteomes" id="UP000823941"/>
    </source>
</evidence>
<keyword evidence="6 11" id="KW-0694">RNA-binding</keyword>
<dbReference type="Gene3D" id="6.20.240.40">
    <property type="match status" value="1"/>
</dbReference>
<organism evidence="13 14">
    <name type="scientific">Plutella xylostella</name>
    <name type="common">Diamondback moth</name>
    <name type="synonym">Plutella maculipennis</name>
    <dbReference type="NCBI Taxonomy" id="51655"/>
    <lineage>
        <taxon>Eukaryota</taxon>
        <taxon>Metazoa</taxon>
        <taxon>Ecdysozoa</taxon>
        <taxon>Arthropoda</taxon>
        <taxon>Hexapoda</taxon>
        <taxon>Insecta</taxon>
        <taxon>Pterygota</taxon>
        <taxon>Neoptera</taxon>
        <taxon>Endopterygota</taxon>
        <taxon>Lepidoptera</taxon>
        <taxon>Glossata</taxon>
        <taxon>Ditrysia</taxon>
        <taxon>Yponomeutoidea</taxon>
        <taxon>Plutellidae</taxon>
        <taxon>Plutella</taxon>
    </lineage>
</organism>
<dbReference type="PANTHER" id="PTHR22808:SF3">
    <property type="entry name" value="5-METHYLCYTOSINE RRNA METHYLTRANSFERASE NSUN4"/>
    <property type="match status" value="1"/>
</dbReference>
<dbReference type="InterPro" id="IPR023267">
    <property type="entry name" value="RCMT"/>
</dbReference>
<dbReference type="EMBL" id="JAHIBW010000003">
    <property type="protein sequence ID" value="KAG7312399.1"/>
    <property type="molecule type" value="Genomic_DNA"/>
</dbReference>
<dbReference type="InterPro" id="IPR029063">
    <property type="entry name" value="SAM-dependent_MTases_sf"/>
</dbReference>
<keyword evidence="2" id="KW-0698">rRNA processing</keyword>
<feature type="binding site" evidence="11">
    <location>
        <position position="361"/>
    </location>
    <ligand>
        <name>S-adenosyl-L-methionine</name>
        <dbReference type="ChEBI" id="CHEBI:59789"/>
    </ligand>
</feature>
<dbReference type="InterPro" id="IPR049560">
    <property type="entry name" value="MeTrfase_RsmB-F_NOP2_cat"/>
</dbReference>
<feature type="active site" description="Nucleophile" evidence="11">
    <location>
        <position position="430"/>
    </location>
</feature>
<evidence type="ECO:0000256" key="4">
    <source>
        <dbReference type="ARBA" id="ARBA00022679"/>
    </source>
</evidence>
<accession>A0ABQ7R513</accession>
<protein>
    <recommendedName>
        <fullName evidence="9">NOL1/NOP2/Sun domain family member 4</fullName>
    </recommendedName>
</protein>
<sequence>MFSISNFCKTSSILLRFERYRHKTHWAKLKRKTSPKHKAMNHFDEFYSSVFGKQWIPMKEALQRRSKYVAVVNNYGDTEETIELLHSRGAHCLKQLMSVQQKFHTQYKPAETNTKENSNSRMEDFTSRLQTEEISGIYPQGDQIPERIQTKDMTLQRDSDILVEAEQKAEVRAQTLEQSLAQAEIDTSRIIDPSMGVTAESLYQYIPATQLKGMDEWIPESLYYSYYNKSKDFPLTIEPETEFTFPENLKVYTYEKDSDYSDFPQPKRCSTGVFNYYPLDCGSVLSVLALCLSPSDRVLDLCGAPGGKALLALQTLLPSRLVANDSSMSRTNRIKRIFKDYLIDFDTNNKWSEQVTISTKDGRIYTDDLDFDKVLVDAPCTTDRHSITEDENNLFRADRVKERLRIPELQAALLIHGVQQPPQVLVGAPCRHHDNLLRADRGQERLRIPELQAALHIHGVQQPPRVLVGAPRSADRRSVTEHDDNLLLADRGQERLRVPELQAALLMDLSAPLSCLSTTLNLGAGANKPKYGQLVVPSVGANFGPSYFARLVRVK</sequence>
<dbReference type="PROSITE" id="PS51686">
    <property type="entry name" value="SAM_MT_RSMB_NOP"/>
    <property type="match status" value="1"/>
</dbReference>
<dbReference type="Gene3D" id="3.40.50.150">
    <property type="entry name" value="Vaccinia Virus protein VP39"/>
    <property type="match status" value="1"/>
</dbReference>
<evidence type="ECO:0000256" key="5">
    <source>
        <dbReference type="ARBA" id="ARBA00022691"/>
    </source>
</evidence>
<evidence type="ECO:0000313" key="13">
    <source>
        <dbReference type="EMBL" id="KAG7312399.1"/>
    </source>
</evidence>
<evidence type="ECO:0000256" key="11">
    <source>
        <dbReference type="PROSITE-ProRule" id="PRU01023"/>
    </source>
</evidence>
<evidence type="ECO:0000256" key="2">
    <source>
        <dbReference type="ARBA" id="ARBA00022552"/>
    </source>
</evidence>
<keyword evidence="7" id="KW-0809">Transit peptide</keyword>
<evidence type="ECO:0000259" key="12">
    <source>
        <dbReference type="PROSITE" id="PS51686"/>
    </source>
</evidence>
<dbReference type="Pfam" id="PF01189">
    <property type="entry name" value="Methyltr_RsmB-F"/>
    <property type="match status" value="1"/>
</dbReference>
<name>A0ABQ7R513_PLUXY</name>
<feature type="binding site" evidence="11">
    <location>
        <position position="325"/>
    </location>
    <ligand>
        <name>S-adenosyl-L-methionine</name>
        <dbReference type="ChEBI" id="CHEBI:59789"/>
    </ligand>
</feature>
<dbReference type="PANTHER" id="PTHR22808">
    <property type="entry name" value="NCL1 YEAST -RELATED NOL1/NOP2/FMU SUN DOMAIN-CONTAINING"/>
    <property type="match status" value="1"/>
</dbReference>
<keyword evidence="3 11" id="KW-0489">Methyltransferase</keyword>
<keyword evidence="5 11" id="KW-0949">S-adenosyl-L-methionine</keyword>
<evidence type="ECO:0000256" key="3">
    <source>
        <dbReference type="ARBA" id="ARBA00022603"/>
    </source>
</evidence>
<feature type="binding site" evidence="11">
    <location>
        <position position="377"/>
    </location>
    <ligand>
        <name>S-adenosyl-L-methionine</name>
        <dbReference type="ChEBI" id="CHEBI:59789"/>
    </ligand>
</feature>
<comment type="similarity">
    <text evidence="11">Belongs to the class I-like SAM-binding methyltransferase superfamily. RsmB/NOP family.</text>
</comment>
<evidence type="ECO:0000256" key="8">
    <source>
        <dbReference type="ARBA" id="ARBA00023128"/>
    </source>
</evidence>
<keyword evidence="4 11" id="KW-0808">Transferase</keyword>
<feature type="domain" description="SAM-dependent MTase RsmB/NOP-type" evidence="12">
    <location>
        <begin position="210"/>
        <end position="494"/>
    </location>
</feature>
<evidence type="ECO:0000256" key="1">
    <source>
        <dbReference type="ARBA" id="ARBA00004173"/>
    </source>
</evidence>
<comment type="caution">
    <text evidence="13">The sequence shown here is derived from an EMBL/GenBank/DDBJ whole genome shotgun (WGS) entry which is preliminary data.</text>
</comment>
<dbReference type="Proteomes" id="UP000823941">
    <property type="component" value="Chromosome 3"/>
</dbReference>
<reference evidence="13 14" key="1">
    <citation type="submission" date="2021-06" db="EMBL/GenBank/DDBJ databases">
        <title>A haploid diamondback moth (Plutella xylostella L.) genome assembly resolves 31 chromosomes and identifies a diamide resistance mutation.</title>
        <authorList>
            <person name="Ward C.M."/>
            <person name="Perry K.D."/>
            <person name="Baker G."/>
            <person name="Powis K."/>
            <person name="Heckel D.G."/>
            <person name="Baxter S.W."/>
        </authorList>
    </citation>
    <scope>NUCLEOTIDE SEQUENCE [LARGE SCALE GENOMIC DNA]</scope>
    <source>
        <strain evidence="13 14">LV</strain>
        <tissue evidence="13">Single pupa</tissue>
    </source>
</reference>